<dbReference type="Proteomes" id="UP000245629">
    <property type="component" value="Chromosome 1"/>
</dbReference>
<dbReference type="EMBL" id="CP029352">
    <property type="protein sequence ID" value="AWK85185.1"/>
    <property type="molecule type" value="Genomic_DNA"/>
</dbReference>
<feature type="compositionally biased region" description="Basic and acidic residues" evidence="1">
    <location>
        <begin position="78"/>
        <end position="97"/>
    </location>
</feature>
<dbReference type="KEGG" id="azz:DEW08_02405"/>
<evidence type="ECO:0000313" key="3">
    <source>
        <dbReference type="Proteomes" id="UP000245629"/>
    </source>
</evidence>
<evidence type="ECO:0000256" key="1">
    <source>
        <dbReference type="SAM" id="MobiDB-lite"/>
    </source>
</evidence>
<dbReference type="Pfam" id="PF10082">
    <property type="entry name" value="BBP2_2"/>
    <property type="match status" value="1"/>
</dbReference>
<name>A0A2S2CKZ1_9PROT</name>
<feature type="region of interest" description="Disordered" evidence="1">
    <location>
        <begin position="202"/>
        <end position="227"/>
    </location>
</feature>
<dbReference type="OrthoDB" id="7398962at2"/>
<organism evidence="2 3">
    <name type="scientific">Azospirillum thermophilum</name>
    <dbReference type="NCBI Taxonomy" id="2202148"/>
    <lineage>
        <taxon>Bacteria</taxon>
        <taxon>Pseudomonadati</taxon>
        <taxon>Pseudomonadota</taxon>
        <taxon>Alphaproteobacteria</taxon>
        <taxon>Rhodospirillales</taxon>
        <taxon>Azospirillaceae</taxon>
        <taxon>Azospirillum</taxon>
    </lineage>
</organism>
<gene>
    <name evidence="2" type="ORF">DEW08_02405</name>
</gene>
<keyword evidence="3" id="KW-1185">Reference proteome</keyword>
<accession>A0A2S2CKZ1</accession>
<evidence type="ECO:0008006" key="4">
    <source>
        <dbReference type="Google" id="ProtNLM"/>
    </source>
</evidence>
<protein>
    <recommendedName>
        <fullName evidence="4">Outer membrane beta-barrel protein</fullName>
    </recommendedName>
</protein>
<feature type="region of interest" description="Disordered" evidence="1">
    <location>
        <begin position="57"/>
        <end position="97"/>
    </location>
</feature>
<proteinExistence type="predicted"/>
<evidence type="ECO:0000313" key="2">
    <source>
        <dbReference type="EMBL" id="AWK85185.1"/>
    </source>
</evidence>
<dbReference type="InterPro" id="IPR018759">
    <property type="entry name" value="BBP2_2"/>
</dbReference>
<sequence>MTRHPLLTNGYSEAHSSRPFVTPALSGRLLATAGRPAGLAATGMLLALSLSQPVLADSKGTQSQTDPRRQGSGANVTKELDPEDNTKGSRSDSERVHDSYQAKGVEMGQFLFLPKLETDLLYNSNLYATKTDVRGEFLSVMRPELKLRSRFKEHALNVTLMAEQYLHRRYHRDNRTDLLAEVDGRYDFSSDTQANYYGQAFARHEDRGSPDDVRGLSPTPTSGVINRGSVKHQFGRYTVLGEVGVDRRAFGKVGTAAGPSIDNSDRDRVELLGRLRGSYEMFPGYAFVTEVSANDRIYDSSRDRNGFDRNSHGYRVETGIGVDISQLVRGDFLVGYFAQNYRDQRLKDPNGFSLRATFNWTPTPLTIVVPSLERTVNETTTFGASSMVRNSFSVTVRHELERNIVLTGYGSVAYDQMSGITNQNAWSYEARGRAIYAFTPELFTGGEIAYRSKHSELSSSSYNQTIFMLRLGLQY</sequence>
<dbReference type="AlphaFoldDB" id="A0A2S2CKZ1"/>
<feature type="compositionally biased region" description="Basic and acidic residues" evidence="1">
    <location>
        <begin position="202"/>
        <end position="214"/>
    </location>
</feature>
<reference evidence="3" key="1">
    <citation type="submission" date="2018-05" db="EMBL/GenBank/DDBJ databases">
        <title>Azospirillum thermophila sp. nov., a novel isolated from hot spring.</title>
        <authorList>
            <person name="Zhao Z."/>
        </authorList>
    </citation>
    <scope>NUCLEOTIDE SEQUENCE [LARGE SCALE GENOMIC DNA]</scope>
    <source>
        <strain evidence="3">CFH 70021</strain>
    </source>
</reference>